<dbReference type="AlphaFoldDB" id="U4QIA7"/>
<evidence type="ECO:0000256" key="1">
    <source>
        <dbReference type="SAM" id="MobiDB-lite"/>
    </source>
</evidence>
<feature type="compositionally biased region" description="Basic and acidic residues" evidence="1">
    <location>
        <begin position="9"/>
        <end position="19"/>
    </location>
</feature>
<gene>
    <name evidence="2" type="ORF">BN877_p0399</name>
</gene>
<sequence length="83" mass="8809">MQRAAAWRATDDFGDEAKSEPAGPTVDVKTLHARIGELALDNDFLVGALGNAGLLSKKKRLTAPTKCWSHARQNFSASAVAVS</sequence>
<keyword evidence="2" id="KW-0614">Plasmid</keyword>
<evidence type="ECO:0000313" key="2">
    <source>
        <dbReference type="EMBL" id="CDI12121.1"/>
    </source>
</evidence>
<name>U4QIA7_9HYPH</name>
<dbReference type="EMBL" id="HG518324">
    <property type="protein sequence ID" value="CDI12121.1"/>
    <property type="molecule type" value="Genomic_DNA"/>
</dbReference>
<evidence type="ECO:0008006" key="4">
    <source>
        <dbReference type="Google" id="ProtNLM"/>
    </source>
</evidence>
<accession>U4QIA7</accession>
<feature type="region of interest" description="Disordered" evidence="1">
    <location>
        <begin position="1"/>
        <end position="24"/>
    </location>
</feature>
<proteinExistence type="predicted"/>
<dbReference type="KEGG" id="rir:BN877_p0399"/>
<dbReference type="Proteomes" id="UP000016944">
    <property type="component" value="Plasmid IRBL74_p"/>
</dbReference>
<protein>
    <recommendedName>
        <fullName evidence="4">Transposase</fullName>
    </recommendedName>
</protein>
<dbReference type="HOGENOM" id="CLU_2540260_0_0_5"/>
<geneLocation type="plasmid" evidence="2 3">
    <name>IRBL74_p</name>
</geneLocation>
<evidence type="ECO:0000313" key="3">
    <source>
        <dbReference type="Proteomes" id="UP000016944"/>
    </source>
</evidence>
<organism evidence="2 3">
    <name type="scientific">Agrobacterium pusense</name>
    <dbReference type="NCBI Taxonomy" id="648995"/>
    <lineage>
        <taxon>Bacteria</taxon>
        <taxon>Pseudomonadati</taxon>
        <taxon>Pseudomonadota</taxon>
        <taxon>Alphaproteobacteria</taxon>
        <taxon>Hyphomicrobiales</taxon>
        <taxon>Rhizobiaceae</taxon>
        <taxon>Rhizobium/Agrobacterium group</taxon>
        <taxon>Agrobacterium</taxon>
    </lineage>
</organism>
<reference evidence="2 3" key="1">
    <citation type="journal article" date="2013" name="Genome Announc.">
        <title>Complete Genome Sequence of the Sesbania Symbiont and Rice Growth-Promoting Endophyte Rhizobium sp. Strain IRBG74.</title>
        <authorList>
            <person name="Crook M.B."/>
            <person name="Mitra S."/>
            <person name="Ane J.M."/>
            <person name="Sadowsky M.J."/>
            <person name="Gyaneshwar P."/>
        </authorList>
    </citation>
    <scope>NUCLEOTIDE SEQUENCE [LARGE SCALE GENOMIC DNA]</scope>
    <source>
        <strain evidence="2 3">IRBG74</strain>
        <plasmid evidence="3">IRBL74_p</plasmid>
    </source>
</reference>